<feature type="chain" id="PRO_5045981288" description="Flagellar protein FliL" evidence="11">
    <location>
        <begin position="23"/>
        <end position="137"/>
    </location>
</feature>
<comment type="similarity">
    <text evidence="3 10">Belongs to the FliL family.</text>
</comment>
<comment type="function">
    <text evidence="1 10">Controls the rotational direction of flagella during chemotaxis.</text>
</comment>
<dbReference type="PANTHER" id="PTHR35091:SF2">
    <property type="entry name" value="FLAGELLAR PROTEIN FLIL"/>
    <property type="match status" value="1"/>
</dbReference>
<evidence type="ECO:0000256" key="1">
    <source>
        <dbReference type="ARBA" id="ARBA00002254"/>
    </source>
</evidence>
<name>A0ABP3D7J2_9GAMM</name>
<evidence type="ECO:0000256" key="2">
    <source>
        <dbReference type="ARBA" id="ARBA00004162"/>
    </source>
</evidence>
<evidence type="ECO:0000313" key="12">
    <source>
        <dbReference type="EMBL" id="GAA0225412.1"/>
    </source>
</evidence>
<accession>A0ABP3D7J2</accession>
<dbReference type="Pfam" id="PF03748">
    <property type="entry name" value="FliL"/>
    <property type="match status" value="1"/>
</dbReference>
<organism evidence="12 13">
    <name type="scientific">Methylophaga marina</name>
    <dbReference type="NCBI Taxonomy" id="45495"/>
    <lineage>
        <taxon>Bacteria</taxon>
        <taxon>Pseudomonadati</taxon>
        <taxon>Pseudomonadota</taxon>
        <taxon>Gammaproteobacteria</taxon>
        <taxon>Thiotrichales</taxon>
        <taxon>Piscirickettsiaceae</taxon>
        <taxon>Methylophaga</taxon>
    </lineage>
</organism>
<keyword evidence="4" id="KW-1003">Cell membrane</keyword>
<proteinExistence type="inferred from homology"/>
<dbReference type="EMBL" id="BAAADG010000005">
    <property type="protein sequence ID" value="GAA0225412.1"/>
    <property type="molecule type" value="Genomic_DNA"/>
</dbReference>
<evidence type="ECO:0000256" key="7">
    <source>
        <dbReference type="ARBA" id="ARBA00022779"/>
    </source>
</evidence>
<evidence type="ECO:0000256" key="8">
    <source>
        <dbReference type="ARBA" id="ARBA00022989"/>
    </source>
</evidence>
<evidence type="ECO:0000256" key="4">
    <source>
        <dbReference type="ARBA" id="ARBA00022475"/>
    </source>
</evidence>
<evidence type="ECO:0000256" key="10">
    <source>
        <dbReference type="RuleBase" id="RU364125"/>
    </source>
</evidence>
<evidence type="ECO:0000256" key="11">
    <source>
        <dbReference type="SAM" id="SignalP"/>
    </source>
</evidence>
<comment type="subcellular location">
    <subcellularLocation>
        <location evidence="10">Cell inner membrane</location>
    </subcellularLocation>
    <subcellularLocation>
        <location evidence="2">Cell membrane</location>
        <topology evidence="2">Single-pass membrane protein</topology>
    </subcellularLocation>
</comment>
<keyword evidence="6" id="KW-0812">Transmembrane</keyword>
<evidence type="ECO:0000313" key="13">
    <source>
        <dbReference type="Proteomes" id="UP001501476"/>
    </source>
</evidence>
<comment type="caution">
    <text evidence="12">The sequence shown here is derived from an EMBL/GenBank/DDBJ whole genome shotgun (WGS) entry which is preliminary data.</text>
</comment>
<evidence type="ECO:0000256" key="6">
    <source>
        <dbReference type="ARBA" id="ARBA00022692"/>
    </source>
</evidence>
<keyword evidence="8" id="KW-1133">Transmembrane helix</keyword>
<keyword evidence="10" id="KW-0997">Cell inner membrane</keyword>
<evidence type="ECO:0000256" key="5">
    <source>
        <dbReference type="ARBA" id="ARBA00022500"/>
    </source>
</evidence>
<dbReference type="PANTHER" id="PTHR35091">
    <property type="entry name" value="FLAGELLAR PROTEIN FLIL"/>
    <property type="match status" value="1"/>
</dbReference>
<dbReference type="Proteomes" id="UP001501476">
    <property type="component" value="Unassembled WGS sequence"/>
</dbReference>
<evidence type="ECO:0000256" key="3">
    <source>
        <dbReference type="ARBA" id="ARBA00008281"/>
    </source>
</evidence>
<protein>
    <recommendedName>
        <fullName evidence="10">Flagellar protein FliL</fullName>
    </recommendedName>
</protein>
<sequence length="137" mass="15962">MKKSLSLIILLFFYALVTPTFADDDESEKTPSVYYKIEEPFTINFVNQSQKRARYLQIKVALMAKDQKALDNAVLNLPMIQDELRTLFSQQTYESLNTLQGREELDKKATEQVRNILEQETGNPKIEKVYFTSFIIQ</sequence>
<keyword evidence="7 10" id="KW-0283">Flagellar rotation</keyword>
<gene>
    <name evidence="12" type="ORF">GCM10008964_16220</name>
</gene>
<keyword evidence="11" id="KW-0732">Signal</keyword>
<dbReference type="RefSeq" id="WP_286303974.1">
    <property type="nucleotide sequence ID" value="NZ_AP027741.1"/>
</dbReference>
<feature type="signal peptide" evidence="11">
    <location>
        <begin position="1"/>
        <end position="22"/>
    </location>
</feature>
<keyword evidence="13" id="KW-1185">Reference proteome</keyword>
<keyword evidence="9 10" id="KW-0472">Membrane</keyword>
<keyword evidence="5 10" id="KW-0145">Chemotaxis</keyword>
<dbReference type="InterPro" id="IPR005503">
    <property type="entry name" value="FliL"/>
</dbReference>
<evidence type="ECO:0000256" key="9">
    <source>
        <dbReference type="ARBA" id="ARBA00023136"/>
    </source>
</evidence>
<reference evidence="13" key="1">
    <citation type="journal article" date="2019" name="Int. J. Syst. Evol. Microbiol.">
        <title>The Global Catalogue of Microorganisms (GCM) 10K type strain sequencing project: providing services to taxonomists for standard genome sequencing and annotation.</title>
        <authorList>
            <consortium name="The Broad Institute Genomics Platform"/>
            <consortium name="The Broad Institute Genome Sequencing Center for Infectious Disease"/>
            <person name="Wu L."/>
            <person name="Ma J."/>
        </authorList>
    </citation>
    <scope>NUCLEOTIDE SEQUENCE [LARGE SCALE GENOMIC DNA]</scope>
    <source>
        <strain evidence="13">JCM 6886</strain>
    </source>
</reference>